<proteinExistence type="predicted"/>
<reference evidence="2" key="1">
    <citation type="submission" date="2016-10" db="EMBL/GenBank/DDBJ databases">
        <authorList>
            <person name="Varghese N."/>
            <person name="Submissions S."/>
        </authorList>
    </citation>
    <scope>NUCLEOTIDE SEQUENCE [LARGE SCALE GENOMIC DNA]</scope>
    <source>
        <strain evidence="2">MO64</strain>
    </source>
</reference>
<evidence type="ECO:0000313" key="1">
    <source>
        <dbReference type="EMBL" id="SFL13718.1"/>
    </source>
</evidence>
<accession>A0A1I4F6X3</accession>
<protein>
    <submittedName>
        <fullName evidence="1">TIGR02646 family protein</fullName>
    </submittedName>
</protein>
<sequence>MKRVRKGQEPASLATYRNAVPAGTWEAMRNDAHWGGQMAYTDCRDRVLTDQGGLCAYCEIDIGGYDPLKCRIEHFHPKSDVNAAHNWALDWGNMLAVCSGGSQSALSDPTYFLKPLPENLSCDAYKDRQVQSGALTADCAGWILDPQQIFAFPCLFKVNASDGSIEPDDVACGNAPPAPDNHHASTFDLVKHTIDMLNLNCNRLMRARLVVVRAIERAKKQQRDKGFNAQQGLANLAKSYLQRPWPGFFTTIRLQIGQAAEQYLRQNNFQG</sequence>
<dbReference type="Proteomes" id="UP000198725">
    <property type="component" value="Unassembled WGS sequence"/>
</dbReference>
<dbReference type="AlphaFoldDB" id="A0A1I4F6X3"/>
<evidence type="ECO:0000313" key="2">
    <source>
        <dbReference type="Proteomes" id="UP000198725"/>
    </source>
</evidence>
<dbReference type="InterPro" id="IPR013467">
    <property type="entry name" value="HNH78-like"/>
</dbReference>
<organism evidence="1 2">
    <name type="scientific">Rhodanobacter glycinis</name>
    <dbReference type="NCBI Taxonomy" id="582702"/>
    <lineage>
        <taxon>Bacteria</taxon>
        <taxon>Pseudomonadati</taxon>
        <taxon>Pseudomonadota</taxon>
        <taxon>Gammaproteobacteria</taxon>
        <taxon>Lysobacterales</taxon>
        <taxon>Rhodanobacteraceae</taxon>
        <taxon>Rhodanobacter</taxon>
    </lineage>
</organism>
<dbReference type="NCBIfam" id="TIGR02646">
    <property type="entry name" value="retron system putative HNH endonuclease"/>
    <property type="match status" value="1"/>
</dbReference>
<dbReference type="EMBL" id="FOSR01000016">
    <property type="protein sequence ID" value="SFL13718.1"/>
    <property type="molecule type" value="Genomic_DNA"/>
</dbReference>
<gene>
    <name evidence="1" type="ORF">SAMN05192579_11611</name>
</gene>
<name>A0A1I4F6X3_9GAMM</name>
<keyword evidence="2" id="KW-1185">Reference proteome</keyword>